<dbReference type="InterPro" id="IPR007742">
    <property type="entry name" value="NosD_dom"/>
</dbReference>
<dbReference type="OrthoDB" id="283091at2"/>
<dbReference type="RefSeq" id="WP_007412775.1">
    <property type="nucleotide sequence ID" value="NZ_ABOX02000001.1"/>
</dbReference>
<feature type="domain" description="Periplasmic copper-binding protein NosD beta helix" evidence="1">
    <location>
        <begin position="177"/>
        <end position="309"/>
    </location>
</feature>
<dbReference type="SMART" id="SM00710">
    <property type="entry name" value="PbH1"/>
    <property type="match status" value="6"/>
</dbReference>
<name>B9XAC7_PEDPL</name>
<gene>
    <name evidence="2" type="ORF">Cflav_PD6103</name>
</gene>
<sequence>MRDKIVLFVAVASVIFTLDRGFAQGSLTPPAAPAPTMKTLSQIEPRTPISGPLPISITSPGSYYLTTNLTGVSGQNGITILTSNVTLDLNGFALLGVPSSGIGLYINGTFTNITMRNGMVSGWGGDGVNGYKTGYSRNVVYEKLSVSTCASGISAEEASIIRDCMVLNNVGTGIYSVGSLVTGCVARDNGNYGIYVNSNSSTGSSAVRSCVSHHNANGIYADHSTVADCDIMFNTVNGVTIVSSCQIINNRIADNTNSGNGIALVFNGSKNMVANNSVLNNSQGVYGASAATNNCIVQNKFCGNATPYNIWANNIFPAVIISPSSGNTFSSSNPWINIFY</sequence>
<proteinExistence type="predicted"/>
<evidence type="ECO:0000313" key="2">
    <source>
        <dbReference type="EMBL" id="EEF63468.1"/>
    </source>
</evidence>
<dbReference type="Gene3D" id="2.160.20.10">
    <property type="entry name" value="Single-stranded right-handed beta-helix, Pectin lyase-like"/>
    <property type="match status" value="1"/>
</dbReference>
<protein>
    <recommendedName>
        <fullName evidence="1">Periplasmic copper-binding protein NosD beta helix domain-containing protein</fullName>
    </recommendedName>
</protein>
<accession>B9XAC7</accession>
<keyword evidence="3" id="KW-1185">Reference proteome</keyword>
<dbReference type="Proteomes" id="UP000003688">
    <property type="component" value="Unassembled WGS sequence"/>
</dbReference>
<organism evidence="2 3">
    <name type="scientific">Pedosphaera parvula (strain Ellin514)</name>
    <dbReference type="NCBI Taxonomy" id="320771"/>
    <lineage>
        <taxon>Bacteria</taxon>
        <taxon>Pseudomonadati</taxon>
        <taxon>Verrucomicrobiota</taxon>
        <taxon>Pedosphaerae</taxon>
        <taxon>Pedosphaerales</taxon>
        <taxon>Pedosphaeraceae</taxon>
        <taxon>Pedosphaera</taxon>
    </lineage>
</organism>
<evidence type="ECO:0000259" key="1">
    <source>
        <dbReference type="Pfam" id="PF05048"/>
    </source>
</evidence>
<dbReference type="Pfam" id="PF05048">
    <property type="entry name" value="NosD"/>
    <property type="match status" value="1"/>
</dbReference>
<dbReference type="SUPFAM" id="SSF51126">
    <property type="entry name" value="Pectin lyase-like"/>
    <property type="match status" value="1"/>
</dbReference>
<dbReference type="InterPro" id="IPR012334">
    <property type="entry name" value="Pectin_lyas_fold"/>
</dbReference>
<dbReference type="EMBL" id="ABOX02000001">
    <property type="protein sequence ID" value="EEF63468.1"/>
    <property type="molecule type" value="Genomic_DNA"/>
</dbReference>
<dbReference type="AlphaFoldDB" id="B9XAC7"/>
<comment type="caution">
    <text evidence="2">The sequence shown here is derived from an EMBL/GenBank/DDBJ whole genome shotgun (WGS) entry which is preliminary data.</text>
</comment>
<dbReference type="InterPro" id="IPR011050">
    <property type="entry name" value="Pectin_lyase_fold/virulence"/>
</dbReference>
<reference evidence="2 3" key="1">
    <citation type="journal article" date="2011" name="J. Bacteriol.">
        <title>Genome sequence of 'Pedosphaera parvula' Ellin514, an aerobic Verrucomicrobial isolate from pasture soil.</title>
        <authorList>
            <person name="Kant R."/>
            <person name="van Passel M.W."/>
            <person name="Sangwan P."/>
            <person name="Palva A."/>
            <person name="Lucas S."/>
            <person name="Copeland A."/>
            <person name="Lapidus A."/>
            <person name="Glavina Del Rio T."/>
            <person name="Dalin E."/>
            <person name="Tice H."/>
            <person name="Bruce D."/>
            <person name="Goodwin L."/>
            <person name="Pitluck S."/>
            <person name="Chertkov O."/>
            <person name="Larimer F.W."/>
            <person name="Land M.L."/>
            <person name="Hauser L."/>
            <person name="Brettin T.S."/>
            <person name="Detter J.C."/>
            <person name="Han S."/>
            <person name="de Vos W.M."/>
            <person name="Janssen P.H."/>
            <person name="Smidt H."/>
        </authorList>
    </citation>
    <scope>NUCLEOTIDE SEQUENCE [LARGE SCALE GENOMIC DNA]</scope>
    <source>
        <strain evidence="2 3">Ellin514</strain>
    </source>
</reference>
<dbReference type="InterPro" id="IPR006626">
    <property type="entry name" value="PbH1"/>
</dbReference>
<evidence type="ECO:0000313" key="3">
    <source>
        <dbReference type="Proteomes" id="UP000003688"/>
    </source>
</evidence>
<dbReference type="STRING" id="320771.Cflav_PD6103"/>